<keyword evidence="3 4" id="KW-0813">Transport</keyword>
<dbReference type="GO" id="GO:0048193">
    <property type="term" value="P:Golgi vesicle transport"/>
    <property type="evidence" value="ECO:0007669"/>
    <property type="project" value="TreeGrafter"/>
</dbReference>
<dbReference type="KEGG" id="phu:Phum_PHUM228620"/>
<dbReference type="GO" id="GO:0015031">
    <property type="term" value="P:protein transport"/>
    <property type="evidence" value="ECO:0007669"/>
    <property type="project" value="UniProtKB-UniRule"/>
</dbReference>
<dbReference type="GO" id="GO:1990745">
    <property type="term" value="C:EARP complex"/>
    <property type="evidence" value="ECO:0007669"/>
    <property type="project" value="TreeGrafter"/>
</dbReference>
<dbReference type="InParanoid" id="E0VIJ9"/>
<evidence type="ECO:0000313" key="7">
    <source>
        <dbReference type="EnsemblMetazoa" id="PHUM228620-PA"/>
    </source>
</evidence>
<dbReference type="PANTHER" id="PTHR15954:SF4">
    <property type="entry name" value="VACUOLAR PROTEIN SORTING-ASSOCIATED PROTEIN 51 HOMOLOG"/>
    <property type="match status" value="1"/>
</dbReference>
<comment type="subcellular location">
    <subcellularLocation>
        <location evidence="4">Golgi apparatus</location>
        <location evidence="4">trans-Golgi network</location>
    </subcellularLocation>
</comment>
<dbReference type="OrthoDB" id="203678at2759"/>
<dbReference type="EMBL" id="AAZO01002661">
    <property type="status" value="NOT_ANNOTATED_CDS"/>
    <property type="molecule type" value="Genomic_DNA"/>
</dbReference>
<dbReference type="RefSeq" id="XP_002425943.1">
    <property type="nucleotide sequence ID" value="XM_002425898.1"/>
</dbReference>
<dbReference type="CTD" id="8229858"/>
<name>E0VIJ9_PEDHC</name>
<dbReference type="GO" id="GO:0007041">
    <property type="term" value="P:lysosomal transport"/>
    <property type="evidence" value="ECO:0007669"/>
    <property type="project" value="TreeGrafter"/>
</dbReference>
<dbReference type="EMBL" id="DS235200">
    <property type="protein sequence ID" value="EEB13205.1"/>
    <property type="molecule type" value="Genomic_DNA"/>
</dbReference>
<proteinExistence type="inferred from homology"/>
<evidence type="ECO:0000313" key="6">
    <source>
        <dbReference type="EMBL" id="EEB13205.1"/>
    </source>
</evidence>
<dbReference type="AlphaFoldDB" id="E0VIJ9"/>
<keyword evidence="4" id="KW-0445">Lipid transport</keyword>
<dbReference type="Proteomes" id="UP000009046">
    <property type="component" value="Unassembled WGS sequence"/>
</dbReference>
<feature type="domain" description="Exocyst complex component EXOC2/Sec5 N-terminal" evidence="5">
    <location>
        <begin position="5"/>
        <end position="213"/>
    </location>
</feature>
<comment type="subunit">
    <text evidence="4">Component of the Golgi-associated retrograde protein (GARP) complex.</text>
</comment>
<evidence type="ECO:0000259" key="5">
    <source>
        <dbReference type="Pfam" id="PF15469"/>
    </source>
</evidence>
<dbReference type="InterPro" id="IPR039481">
    <property type="entry name" value="EXOC2/Sec5_N_dom"/>
</dbReference>
<dbReference type="STRING" id="121224.E0VIJ9"/>
<evidence type="ECO:0000256" key="2">
    <source>
        <dbReference type="ARBA" id="ARBA00016122"/>
    </source>
</evidence>
<protein>
    <recommendedName>
        <fullName evidence="2 4">Vacuolar protein sorting-associated protein 51 homolog</fullName>
    </recommendedName>
</protein>
<dbReference type="InterPro" id="IPR014812">
    <property type="entry name" value="Vps51"/>
</dbReference>
<evidence type="ECO:0000256" key="1">
    <source>
        <dbReference type="ARBA" id="ARBA00006080"/>
    </source>
</evidence>
<dbReference type="GO" id="GO:0032456">
    <property type="term" value="P:endocytic recycling"/>
    <property type="evidence" value="ECO:0007669"/>
    <property type="project" value="TreeGrafter"/>
</dbReference>
<dbReference type="GO" id="GO:0000938">
    <property type="term" value="C:GARP complex"/>
    <property type="evidence" value="ECO:0007669"/>
    <property type="project" value="UniProtKB-UniRule"/>
</dbReference>
<evidence type="ECO:0000313" key="8">
    <source>
        <dbReference type="Proteomes" id="UP000009046"/>
    </source>
</evidence>
<dbReference type="HOGENOM" id="CLU_020677_0_0_1"/>
<dbReference type="VEuPathDB" id="VectorBase:PHUM228620"/>
<dbReference type="PANTHER" id="PTHR15954">
    <property type="entry name" value="VACUOLAR PROTEIN SORTING-ASSOCIATED PROTEIN 51 HOMOLOG"/>
    <property type="match status" value="1"/>
</dbReference>
<dbReference type="GO" id="GO:0042147">
    <property type="term" value="P:retrograde transport, endosome to Golgi"/>
    <property type="evidence" value="ECO:0007669"/>
    <property type="project" value="UniProtKB-UniRule"/>
</dbReference>
<sequence>MYESNKYSFDINDPNFDSEIFLQKSFKEYSLKQIMNLENEIVKDTASLHSDMQTLVYENYNKFISATDTVRKMKLDFKQMEAEMNLLANNMNSITCFTEQISKTLQHSRNKISRLSSIHSLLTRLQFLLKLPNKLKKLIEEDCYVQAIEDYLQAQNVLQQYGHMPSFKGIQADIDIILDGLKQKLHEKFKNSNANSYELTETVGLLLKLQEPGSALCSEFISCCDRKLKNQIKELKLMQFQDVIEFIDSVSNGFLSDLCSAVHFYTETFLNKFYADDNTEEFLETAKLQLKDLVCRNMEIYFDFVEDVLQKEQDKGDTIILVRALDRFYRKLQAVNLLIVGTDFVDNGIEIIIRAGRRQCKTHLQNLKSHFTDSMTNMRHNLASVKVEVHENENTSKLSELLNCIITTTTDKLKNALQDLLVFLQPDLTFGLNSKFQEVFCVDSIREGVVIGFLHHLMATAQSFCDNQGVPSTLLLVLSKFCLVFQQYWIHNLLSLTDEWFNMSEKPGAELLTSETEMCSHMRNAAQNLINSYVRSQGLNVSQMLRKSVEARDWLHTIEPRTVRAVMKRILEDISAMEGQVGLLYEEGQRSEKSSDSSRKTLAYSQLSRQQVYRSNWSSYAPGQTGLVANIHKLFSEKIEIFSSVEFSKISILQGIIKISLKTLLECVRLKTFSRYGLQQVQVDIHYLQLHLWRFVSDENLVHFLLDEILSSAVHRCLDPVLMEPSVVEIICERG</sequence>
<dbReference type="FunCoup" id="E0VIJ9">
    <property type="interactions" value="805"/>
</dbReference>
<reference evidence="6" key="1">
    <citation type="submission" date="2007-04" db="EMBL/GenBank/DDBJ databases">
        <title>Annotation of Pediculus humanus corporis strain USDA.</title>
        <authorList>
            <person name="Kirkness E."/>
            <person name="Hannick L."/>
            <person name="Hass B."/>
            <person name="Bruggner R."/>
            <person name="Lawson D."/>
            <person name="Bidwell S."/>
            <person name="Joardar V."/>
            <person name="Caler E."/>
            <person name="Walenz B."/>
            <person name="Inman J."/>
            <person name="Schobel S."/>
            <person name="Galinsky K."/>
            <person name="Amedeo P."/>
            <person name="Strausberg R."/>
        </authorList>
    </citation>
    <scope>NUCLEOTIDE SEQUENCE</scope>
    <source>
        <strain evidence="6">USDA</strain>
    </source>
</reference>
<evidence type="ECO:0000256" key="3">
    <source>
        <dbReference type="ARBA" id="ARBA00022448"/>
    </source>
</evidence>
<comment type="function">
    <text evidence="4">Acts as component of the GARP complex that is involved in retrograde transport from early and late endosomes to the trans-Golgi network (TGN).</text>
</comment>
<dbReference type="GO" id="GO:0007030">
    <property type="term" value="P:Golgi organization"/>
    <property type="evidence" value="ECO:0007669"/>
    <property type="project" value="UniProtKB-UniRule"/>
</dbReference>
<dbReference type="GO" id="GO:0005829">
    <property type="term" value="C:cytosol"/>
    <property type="evidence" value="ECO:0007669"/>
    <property type="project" value="GOC"/>
</dbReference>
<dbReference type="OMA" id="DIICERG"/>
<reference evidence="7" key="3">
    <citation type="submission" date="2020-05" db="UniProtKB">
        <authorList>
            <consortium name="EnsemblMetazoa"/>
        </authorList>
    </citation>
    <scope>IDENTIFICATION</scope>
    <source>
        <strain evidence="7">USDA</strain>
    </source>
</reference>
<dbReference type="GO" id="GO:0016020">
    <property type="term" value="C:membrane"/>
    <property type="evidence" value="ECO:0007669"/>
    <property type="project" value="TreeGrafter"/>
</dbReference>
<dbReference type="GO" id="GO:0006869">
    <property type="term" value="P:lipid transport"/>
    <property type="evidence" value="ECO:0007669"/>
    <property type="project" value="UniProtKB-UniRule"/>
</dbReference>
<keyword evidence="4" id="KW-0333">Golgi apparatus</keyword>
<dbReference type="eggNOG" id="KOG2346">
    <property type="taxonomic scope" value="Eukaryota"/>
</dbReference>
<reference evidence="6" key="2">
    <citation type="submission" date="2007-04" db="EMBL/GenBank/DDBJ databases">
        <title>The genome of the human body louse.</title>
        <authorList>
            <consortium name="The Human Body Louse Genome Consortium"/>
            <person name="Kirkness E."/>
            <person name="Walenz B."/>
            <person name="Hass B."/>
            <person name="Bruggner R."/>
            <person name="Strausberg R."/>
        </authorList>
    </citation>
    <scope>NUCLEOTIDE SEQUENCE</scope>
    <source>
        <strain evidence="6">USDA</strain>
    </source>
</reference>
<comment type="similarity">
    <text evidence="1 4">Belongs to the VPS51 family.</text>
</comment>
<organism>
    <name type="scientific">Pediculus humanus subsp. corporis</name>
    <name type="common">Body louse</name>
    <dbReference type="NCBI Taxonomy" id="121224"/>
    <lineage>
        <taxon>Eukaryota</taxon>
        <taxon>Metazoa</taxon>
        <taxon>Ecdysozoa</taxon>
        <taxon>Arthropoda</taxon>
        <taxon>Hexapoda</taxon>
        <taxon>Insecta</taxon>
        <taxon>Pterygota</taxon>
        <taxon>Neoptera</taxon>
        <taxon>Paraneoptera</taxon>
        <taxon>Psocodea</taxon>
        <taxon>Troctomorpha</taxon>
        <taxon>Phthiraptera</taxon>
        <taxon>Anoplura</taxon>
        <taxon>Pediculidae</taxon>
        <taxon>Pediculus</taxon>
    </lineage>
</organism>
<dbReference type="EnsemblMetazoa" id="PHUM228620-RA">
    <property type="protein sequence ID" value="PHUM228620-PA"/>
    <property type="gene ID" value="PHUM228620"/>
</dbReference>
<keyword evidence="4" id="KW-0653">Protein transport</keyword>
<dbReference type="GeneID" id="8229858"/>
<gene>
    <name evidence="7" type="primary">8229858</name>
    <name evidence="6" type="ORF">Phum_PHUM228620</name>
</gene>
<keyword evidence="8" id="KW-1185">Reference proteome</keyword>
<evidence type="ECO:0000256" key="4">
    <source>
        <dbReference type="RuleBase" id="RU368010"/>
    </source>
</evidence>
<accession>E0VIJ9</accession>
<dbReference type="Pfam" id="PF15469">
    <property type="entry name" value="Sec5"/>
    <property type="match status" value="1"/>
</dbReference>